<reference evidence="2" key="1">
    <citation type="submission" date="2021-11" db="EMBL/GenBank/DDBJ databases">
        <title>Vibrio ZSDE26 sp. nov. and Vibrio ZSDZ34 sp. nov., isolated from coastal seawater in Qingdao.</title>
        <authorList>
            <person name="Zhang P."/>
        </authorList>
    </citation>
    <scope>NUCLEOTIDE SEQUENCE</scope>
    <source>
        <strain evidence="2">ZSDE26</strain>
    </source>
</reference>
<dbReference type="RefSeq" id="WP_248009624.1">
    <property type="nucleotide sequence ID" value="NZ_JAJHVV010000009.1"/>
</dbReference>
<comment type="caution">
    <text evidence="2">The sequence shown here is derived from an EMBL/GenBank/DDBJ whole genome shotgun (WGS) entry which is preliminary data.</text>
</comment>
<feature type="domain" description="BIG2" evidence="1">
    <location>
        <begin position="405"/>
        <end position="486"/>
    </location>
</feature>
<dbReference type="EMBL" id="JAJHVV010000009">
    <property type="protein sequence ID" value="MCK6264542.1"/>
    <property type="molecule type" value="Genomic_DNA"/>
</dbReference>
<dbReference type="InterPro" id="IPR003343">
    <property type="entry name" value="Big_2"/>
</dbReference>
<feature type="domain" description="BIG2" evidence="1">
    <location>
        <begin position="133"/>
        <end position="214"/>
    </location>
</feature>
<dbReference type="SMART" id="SM00635">
    <property type="entry name" value="BID_2"/>
    <property type="match status" value="6"/>
</dbReference>
<dbReference type="PROSITE" id="PS51257">
    <property type="entry name" value="PROKAR_LIPOPROTEIN"/>
    <property type="match status" value="1"/>
</dbReference>
<name>A0A9X1XKD0_9VIBR</name>
<organism evidence="2 3">
    <name type="scientific">Vibrio amylolyticus</name>
    <dbReference type="NCBI Taxonomy" id="2847292"/>
    <lineage>
        <taxon>Bacteria</taxon>
        <taxon>Pseudomonadati</taxon>
        <taxon>Pseudomonadota</taxon>
        <taxon>Gammaproteobacteria</taxon>
        <taxon>Vibrionales</taxon>
        <taxon>Vibrionaceae</taxon>
        <taxon>Vibrio</taxon>
    </lineage>
</organism>
<dbReference type="SUPFAM" id="SSF49373">
    <property type="entry name" value="Invasin/intimin cell-adhesion fragments"/>
    <property type="match status" value="3"/>
</dbReference>
<evidence type="ECO:0000313" key="2">
    <source>
        <dbReference type="EMBL" id="MCK6264542.1"/>
    </source>
</evidence>
<accession>A0A9X1XKD0</accession>
<feature type="domain" description="BIG2" evidence="1">
    <location>
        <begin position="44"/>
        <end position="127"/>
    </location>
</feature>
<dbReference type="AlphaFoldDB" id="A0A9X1XKD0"/>
<dbReference type="Gene3D" id="2.60.40.1080">
    <property type="match status" value="6"/>
</dbReference>
<keyword evidence="3" id="KW-1185">Reference proteome</keyword>
<feature type="domain" description="BIG2" evidence="1">
    <location>
        <begin position="318"/>
        <end position="399"/>
    </location>
</feature>
<evidence type="ECO:0000259" key="1">
    <source>
        <dbReference type="SMART" id="SM00635"/>
    </source>
</evidence>
<dbReference type="InterPro" id="IPR008964">
    <property type="entry name" value="Invasin/intimin_cell_adhesion"/>
</dbReference>
<proteinExistence type="predicted"/>
<dbReference type="Pfam" id="PF02368">
    <property type="entry name" value="Big_2"/>
    <property type="match status" value="3"/>
</dbReference>
<protein>
    <submittedName>
        <fullName evidence="2">Ig-like domain-containing protein</fullName>
    </submittedName>
</protein>
<feature type="domain" description="BIG2" evidence="1">
    <location>
        <begin position="227"/>
        <end position="308"/>
    </location>
</feature>
<sequence>MNGLRIKATAIIAGFMMVLTGCNSDEATSQSSPLTPALESIEVAVDANSLLKGTKKTVVNPGANLAVISTGSFSDGSTSDLTENVQWYVDDQAVIHENGKITIPSHANGLVTVNSKLNAVKSNTVTLEVNHLPLTSLTVMANGAQYEKGAMQQYTAQAIYVDGTSANVTDLVDWSSSNSSSTVINDEGFAFSIASGESGISASLAGIISDNVIPHIATEEQVATDTDVVGVVISNGSATISVNDTFNYRAVAGFTNGDLRDVTDEVTWHSSEPSVADIVSNGTATGLKHGKTEVSASLGGQHSDPGALSVVGDNVHDTIADLWVSPDNATVAVGENRNYMSRVFYLDGTSENVTDLVGWVSTNETVANISSKGTATGLIEGETQIFATLDGFEGKPVTLNVGISDVVEITIGTTSQNLQTGKTKQLSAIAHYSDGTTEEITDIVTWNVGMPTTLAIDNSGLATGLKAGFSSIYVTLDGVRSATMLLYVSDSNILALDIAPAMPVMNIGNSVQAVATVFYSYTDYENVTNRSAWTSSNPSVVTVDRNTGFIVAKGTGTAEIHAVFDNTISDQPISVTVE</sequence>
<dbReference type="Proteomes" id="UP001139559">
    <property type="component" value="Unassembled WGS sequence"/>
</dbReference>
<feature type="domain" description="BIG2" evidence="1">
    <location>
        <begin position="492"/>
        <end position="574"/>
    </location>
</feature>
<gene>
    <name evidence="2" type="ORF">KP803_14780</name>
</gene>
<evidence type="ECO:0000313" key="3">
    <source>
        <dbReference type="Proteomes" id="UP001139559"/>
    </source>
</evidence>